<dbReference type="Pfam" id="PF00041">
    <property type="entry name" value="fn3"/>
    <property type="match status" value="1"/>
</dbReference>
<dbReference type="Gene3D" id="2.70.50.50">
    <property type="entry name" value="chitin-binding protein cbp21"/>
    <property type="match status" value="1"/>
</dbReference>
<feature type="chain" id="PRO_5038697720" evidence="7">
    <location>
        <begin position="29"/>
        <end position="449"/>
    </location>
</feature>
<sequence>MTTPRSRTRRFLISLAAVGLVGAGSVVAGTPESADAHGGLTFPATRTYQCYLDGLAGGQAAGQGGNMLPTNEMCKDALAVSSYPFYTWYGNLLSFVDGKHEETIPDGELCGPGAEFKAFNAASTEWPTTALTSGANITFQYAATVQHPGSWTQYITKDGWDPTQPIGWDDIEEFDKAVDPPVRSGGATGPEYYWDATLPEKSGQHIIYSIWERSDSPEAFYNCSDVVFGGSTSEPTDPPTDTPTDTTAPTAPGAPTLVTASGSSAGISFAASTDDVAVTNHTVHDATTDDVLATVPYSGTGTGSAALTGLAPDTDYSVYVVGHDAAGNSSPQSPTLMFSSGAAAAATCSVEYDATNSWGAGFQGNVTISNESMTMINDWDLTWDFANGETVSQAWNATLTQTGSTVSATGAAWNSTIGHHGAVSFGFIGSGSPGAAPIFSLGGTECTTV</sequence>
<evidence type="ECO:0000256" key="7">
    <source>
        <dbReference type="SAM" id="SignalP"/>
    </source>
</evidence>
<dbReference type="SMART" id="SM00060">
    <property type="entry name" value="FN3"/>
    <property type="match status" value="1"/>
</dbReference>
<dbReference type="SUPFAM" id="SSF81296">
    <property type="entry name" value="E set domains"/>
    <property type="match status" value="1"/>
</dbReference>
<evidence type="ECO:0000256" key="4">
    <source>
        <dbReference type="ARBA" id="ARBA00023295"/>
    </source>
</evidence>
<dbReference type="InterPro" id="IPR006311">
    <property type="entry name" value="TAT_signal"/>
</dbReference>
<keyword evidence="4" id="KW-0326">Glycosidase</keyword>
<feature type="compositionally biased region" description="Low complexity" evidence="6">
    <location>
        <begin position="242"/>
        <end position="259"/>
    </location>
</feature>
<dbReference type="InterPro" id="IPR003961">
    <property type="entry name" value="FN3_dom"/>
</dbReference>
<evidence type="ECO:0000313" key="11">
    <source>
        <dbReference type="Proteomes" id="UP000225548"/>
    </source>
</evidence>
<keyword evidence="11" id="KW-1185">Reference proteome</keyword>
<dbReference type="InterPro" id="IPR012291">
    <property type="entry name" value="CBM2_carb-bd_dom_sf"/>
</dbReference>
<comment type="caution">
    <text evidence="10">The sequence shown here is derived from an EMBL/GenBank/DDBJ whole genome shotgun (WGS) entry which is preliminary data.</text>
</comment>
<dbReference type="InterPro" id="IPR001919">
    <property type="entry name" value="CBD2"/>
</dbReference>
<dbReference type="EMBL" id="PDJG01000001">
    <property type="protein sequence ID" value="PFG35002.1"/>
    <property type="molecule type" value="Genomic_DNA"/>
</dbReference>
<dbReference type="GO" id="GO:0030247">
    <property type="term" value="F:polysaccharide binding"/>
    <property type="evidence" value="ECO:0007669"/>
    <property type="project" value="UniProtKB-UniRule"/>
</dbReference>
<evidence type="ECO:0000313" key="10">
    <source>
        <dbReference type="EMBL" id="PFG35002.1"/>
    </source>
</evidence>
<feature type="region of interest" description="Disordered" evidence="6">
    <location>
        <begin position="230"/>
        <end position="259"/>
    </location>
</feature>
<feature type="domain" description="CBM2" evidence="9">
    <location>
        <begin position="341"/>
        <end position="449"/>
    </location>
</feature>
<dbReference type="RefSeq" id="WP_211281833.1">
    <property type="nucleotide sequence ID" value="NZ_PDJG01000001.1"/>
</dbReference>
<keyword evidence="5" id="KW-0624">Polysaccharide degradation</keyword>
<dbReference type="Gene3D" id="2.60.40.290">
    <property type="match status" value="1"/>
</dbReference>
<dbReference type="InterPro" id="IPR051024">
    <property type="entry name" value="GlcNAc_Chitin_IntDeg"/>
</dbReference>
<reference evidence="10 11" key="1">
    <citation type="submission" date="2017-10" db="EMBL/GenBank/DDBJ databases">
        <title>Sequencing the genomes of 1000 actinobacteria strains.</title>
        <authorList>
            <person name="Klenk H.-P."/>
        </authorList>
    </citation>
    <scope>NUCLEOTIDE SEQUENCE [LARGE SCALE GENOMIC DNA]</scope>
    <source>
        <strain evidence="10 11">DSM 18966</strain>
    </source>
</reference>
<dbReference type="SUPFAM" id="SSF49265">
    <property type="entry name" value="Fibronectin type III"/>
    <property type="match status" value="1"/>
</dbReference>
<dbReference type="InterPro" id="IPR036116">
    <property type="entry name" value="FN3_sf"/>
</dbReference>
<feature type="domain" description="Fibronectin type-III" evidence="8">
    <location>
        <begin position="251"/>
        <end position="343"/>
    </location>
</feature>
<dbReference type="Pfam" id="PF03067">
    <property type="entry name" value="LPMO_10"/>
    <property type="match status" value="1"/>
</dbReference>
<evidence type="ECO:0000256" key="6">
    <source>
        <dbReference type="SAM" id="MobiDB-lite"/>
    </source>
</evidence>
<evidence type="ECO:0000259" key="8">
    <source>
        <dbReference type="PROSITE" id="PS50853"/>
    </source>
</evidence>
<dbReference type="Pfam" id="PF00553">
    <property type="entry name" value="CBM_2"/>
    <property type="match status" value="1"/>
</dbReference>
<organism evidence="10 11">
    <name type="scientific">Sanguibacter antarcticus</name>
    <dbReference type="NCBI Taxonomy" id="372484"/>
    <lineage>
        <taxon>Bacteria</taxon>
        <taxon>Bacillati</taxon>
        <taxon>Actinomycetota</taxon>
        <taxon>Actinomycetes</taxon>
        <taxon>Micrococcales</taxon>
        <taxon>Sanguibacteraceae</taxon>
        <taxon>Sanguibacter</taxon>
    </lineage>
</organism>
<dbReference type="Gene3D" id="2.60.40.10">
    <property type="entry name" value="Immunoglobulins"/>
    <property type="match status" value="1"/>
</dbReference>
<evidence type="ECO:0000256" key="5">
    <source>
        <dbReference type="ARBA" id="ARBA00023326"/>
    </source>
</evidence>
<gene>
    <name evidence="10" type="ORF">ATL42_2934</name>
</gene>
<evidence type="ECO:0000256" key="3">
    <source>
        <dbReference type="ARBA" id="ARBA00023277"/>
    </source>
</evidence>
<dbReference type="InterPro" id="IPR004302">
    <property type="entry name" value="Cellulose/chitin-bd_N"/>
</dbReference>
<dbReference type="Proteomes" id="UP000225548">
    <property type="component" value="Unassembled WGS sequence"/>
</dbReference>
<dbReference type="InterPro" id="IPR014756">
    <property type="entry name" value="Ig_E-set"/>
</dbReference>
<keyword evidence="1 7" id="KW-0732">Signal</keyword>
<keyword evidence="2" id="KW-0378">Hydrolase</keyword>
<proteinExistence type="predicted"/>
<protein>
    <submittedName>
        <fullName evidence="10">Chitin-binding protein</fullName>
    </submittedName>
</protein>
<dbReference type="InterPro" id="IPR013783">
    <property type="entry name" value="Ig-like_fold"/>
</dbReference>
<dbReference type="SUPFAM" id="SSF49384">
    <property type="entry name" value="Carbohydrate-binding domain"/>
    <property type="match status" value="1"/>
</dbReference>
<dbReference type="PANTHER" id="PTHR34823:SF1">
    <property type="entry name" value="CHITIN-BINDING TYPE-4 DOMAIN-CONTAINING PROTEIN"/>
    <property type="match status" value="1"/>
</dbReference>
<evidence type="ECO:0000256" key="1">
    <source>
        <dbReference type="ARBA" id="ARBA00022729"/>
    </source>
</evidence>
<name>A0A2A9E9T0_9MICO</name>
<dbReference type="CDD" id="cd21177">
    <property type="entry name" value="LPMO_AA10"/>
    <property type="match status" value="1"/>
</dbReference>
<dbReference type="PROSITE" id="PS51173">
    <property type="entry name" value="CBM2"/>
    <property type="match status" value="1"/>
</dbReference>
<evidence type="ECO:0000259" key="9">
    <source>
        <dbReference type="PROSITE" id="PS51173"/>
    </source>
</evidence>
<dbReference type="PANTHER" id="PTHR34823">
    <property type="entry name" value="GLCNAC-BINDING PROTEIN A"/>
    <property type="match status" value="1"/>
</dbReference>
<dbReference type="GO" id="GO:0004553">
    <property type="term" value="F:hydrolase activity, hydrolyzing O-glycosyl compounds"/>
    <property type="evidence" value="ECO:0007669"/>
    <property type="project" value="InterPro"/>
</dbReference>
<dbReference type="InterPro" id="IPR008965">
    <property type="entry name" value="CBM2/CBM3_carb-bd_dom_sf"/>
</dbReference>
<keyword evidence="3" id="KW-0119">Carbohydrate metabolism</keyword>
<dbReference type="PROSITE" id="PS51318">
    <property type="entry name" value="TAT"/>
    <property type="match status" value="1"/>
</dbReference>
<dbReference type="SMART" id="SM00637">
    <property type="entry name" value="CBD_II"/>
    <property type="match status" value="1"/>
</dbReference>
<dbReference type="PROSITE" id="PS50853">
    <property type="entry name" value="FN3"/>
    <property type="match status" value="1"/>
</dbReference>
<evidence type="ECO:0000256" key="2">
    <source>
        <dbReference type="ARBA" id="ARBA00022801"/>
    </source>
</evidence>
<dbReference type="AlphaFoldDB" id="A0A2A9E9T0"/>
<accession>A0A2A9E9T0</accession>
<dbReference type="GO" id="GO:0000272">
    <property type="term" value="P:polysaccharide catabolic process"/>
    <property type="evidence" value="ECO:0007669"/>
    <property type="project" value="UniProtKB-KW"/>
</dbReference>
<feature type="signal peptide" evidence="7">
    <location>
        <begin position="1"/>
        <end position="28"/>
    </location>
</feature>